<dbReference type="PANTHER" id="PTHR27009">
    <property type="entry name" value="RUST RESISTANCE KINASE LR10-RELATED"/>
    <property type="match status" value="1"/>
</dbReference>
<keyword evidence="6" id="KW-0472">Membrane</keyword>
<keyword evidence="5" id="KW-1133">Transmembrane helix</keyword>
<evidence type="ECO:0000256" key="7">
    <source>
        <dbReference type="ARBA" id="ARBA00023180"/>
    </source>
</evidence>
<comment type="subcellular location">
    <subcellularLocation>
        <location evidence="1">Membrane</location>
        <topology evidence="1">Single-pass type I membrane protein</topology>
    </subcellularLocation>
</comment>
<accession>A0A445JUI7</accession>
<dbReference type="GO" id="GO:0004674">
    <property type="term" value="F:protein serine/threonine kinase activity"/>
    <property type="evidence" value="ECO:0007669"/>
    <property type="project" value="UniProtKB-KW"/>
</dbReference>
<name>A0A445JUI7_GLYSO</name>
<keyword evidence="8" id="KW-0675">Receptor</keyword>
<evidence type="ECO:0000256" key="2">
    <source>
        <dbReference type="ARBA" id="ARBA00022527"/>
    </source>
</evidence>
<dbReference type="AlphaFoldDB" id="A0A445JUI7"/>
<keyword evidence="4" id="KW-0732">Signal</keyword>
<keyword evidence="8" id="KW-0808">Transferase</keyword>
<evidence type="ECO:0000313" key="9">
    <source>
        <dbReference type="Proteomes" id="UP000289340"/>
    </source>
</evidence>
<evidence type="ECO:0000256" key="3">
    <source>
        <dbReference type="ARBA" id="ARBA00022692"/>
    </source>
</evidence>
<reference evidence="8 9" key="1">
    <citation type="submission" date="2018-09" db="EMBL/GenBank/DDBJ databases">
        <title>A high-quality reference genome of wild soybean provides a powerful tool to mine soybean genomes.</title>
        <authorList>
            <person name="Xie M."/>
            <person name="Chung C.Y.L."/>
            <person name="Li M.-W."/>
            <person name="Wong F.-L."/>
            <person name="Chan T.-F."/>
            <person name="Lam H.-M."/>
        </authorList>
    </citation>
    <scope>NUCLEOTIDE SEQUENCE [LARGE SCALE GENOMIC DNA]</scope>
    <source>
        <strain evidence="9">cv. W05</strain>
        <tissue evidence="8">Hypocotyl of etiolated seedlings</tissue>
    </source>
</reference>
<dbReference type="InterPro" id="IPR011009">
    <property type="entry name" value="Kinase-like_dom_sf"/>
</dbReference>
<comment type="caution">
    <text evidence="8">The sequence shown here is derived from an EMBL/GenBank/DDBJ whole genome shotgun (WGS) entry which is preliminary data.</text>
</comment>
<gene>
    <name evidence="8" type="ORF">D0Y65_017360</name>
</gene>
<sequence>MADTAAAEKPVCICLEGRMRALIYEFMPNGSLDKLIYRKGPETITPLSWDIMYETAIVLPKISDFGLAKLSARNESIISMSDARGTIGDIFQGFHSSLMFIDLE</sequence>
<organism evidence="8 9">
    <name type="scientific">Glycine soja</name>
    <name type="common">Wild soybean</name>
    <dbReference type="NCBI Taxonomy" id="3848"/>
    <lineage>
        <taxon>Eukaryota</taxon>
        <taxon>Viridiplantae</taxon>
        <taxon>Streptophyta</taxon>
        <taxon>Embryophyta</taxon>
        <taxon>Tracheophyta</taxon>
        <taxon>Spermatophyta</taxon>
        <taxon>Magnoliopsida</taxon>
        <taxon>eudicotyledons</taxon>
        <taxon>Gunneridae</taxon>
        <taxon>Pentapetalae</taxon>
        <taxon>rosids</taxon>
        <taxon>fabids</taxon>
        <taxon>Fabales</taxon>
        <taxon>Fabaceae</taxon>
        <taxon>Papilionoideae</taxon>
        <taxon>50 kb inversion clade</taxon>
        <taxon>NPAAA clade</taxon>
        <taxon>indigoferoid/millettioid clade</taxon>
        <taxon>Phaseoleae</taxon>
        <taxon>Glycine</taxon>
        <taxon>Glycine subgen. Soja</taxon>
    </lineage>
</organism>
<evidence type="ECO:0000256" key="5">
    <source>
        <dbReference type="ARBA" id="ARBA00022989"/>
    </source>
</evidence>
<evidence type="ECO:0000256" key="6">
    <source>
        <dbReference type="ARBA" id="ARBA00023136"/>
    </source>
</evidence>
<dbReference type="InterPro" id="IPR045874">
    <property type="entry name" value="LRK10/LRL21-25-like"/>
</dbReference>
<keyword evidence="7" id="KW-0325">Glycoprotein</keyword>
<evidence type="ECO:0000256" key="1">
    <source>
        <dbReference type="ARBA" id="ARBA00004479"/>
    </source>
</evidence>
<dbReference type="Gene3D" id="1.10.510.10">
    <property type="entry name" value="Transferase(Phosphotransferase) domain 1"/>
    <property type="match status" value="1"/>
</dbReference>
<keyword evidence="2" id="KW-0723">Serine/threonine-protein kinase</keyword>
<protein>
    <submittedName>
        <fullName evidence="8">LEAF RUST 10 DISEASE-RESISTANCE LOCUS RECEPTOR-LIKE PROTEIN KINASE-like 2.4</fullName>
    </submittedName>
</protein>
<dbReference type="Proteomes" id="UP000289340">
    <property type="component" value="Chromosome 7"/>
</dbReference>
<keyword evidence="9" id="KW-1185">Reference proteome</keyword>
<keyword evidence="3" id="KW-0812">Transmembrane</keyword>
<keyword evidence="8" id="KW-0418">Kinase</keyword>
<proteinExistence type="predicted"/>
<dbReference type="SUPFAM" id="SSF56112">
    <property type="entry name" value="Protein kinase-like (PK-like)"/>
    <property type="match status" value="1"/>
</dbReference>
<evidence type="ECO:0000313" key="8">
    <source>
        <dbReference type="EMBL" id="RZC02175.1"/>
    </source>
</evidence>
<evidence type="ECO:0000256" key="4">
    <source>
        <dbReference type="ARBA" id="ARBA00022729"/>
    </source>
</evidence>
<dbReference type="EMBL" id="QZWG01000007">
    <property type="protein sequence ID" value="RZC02175.1"/>
    <property type="molecule type" value="Genomic_DNA"/>
</dbReference>
<dbReference type="GO" id="GO:0016020">
    <property type="term" value="C:membrane"/>
    <property type="evidence" value="ECO:0007669"/>
    <property type="project" value="UniProtKB-SubCell"/>
</dbReference>